<evidence type="ECO:0000313" key="13">
    <source>
        <dbReference type="Proteomes" id="UP001497600"/>
    </source>
</evidence>
<name>A0ABP0EA14_9ASCO</name>
<evidence type="ECO:0000256" key="3">
    <source>
        <dbReference type="ARBA" id="ARBA00022553"/>
    </source>
</evidence>
<feature type="compositionally biased region" description="Basic and acidic residues" evidence="9">
    <location>
        <begin position="801"/>
        <end position="811"/>
    </location>
</feature>
<keyword evidence="5" id="KW-0446">Lipid-binding</keyword>
<feature type="chain" id="PRO_5046533451" evidence="10">
    <location>
        <begin position="17"/>
        <end position="1275"/>
    </location>
</feature>
<feature type="region of interest" description="Disordered" evidence="9">
    <location>
        <begin position="712"/>
        <end position="765"/>
    </location>
</feature>
<dbReference type="InterPro" id="IPR002110">
    <property type="entry name" value="Ankyrin_rpt"/>
</dbReference>
<keyword evidence="13" id="KW-1185">Reference proteome</keyword>
<keyword evidence="10" id="KW-0732">Signal</keyword>
<feature type="coiled-coil region" evidence="8">
    <location>
        <begin position="611"/>
        <end position="652"/>
    </location>
</feature>
<proteinExistence type="inferred from homology"/>
<evidence type="ECO:0000256" key="10">
    <source>
        <dbReference type="SAM" id="SignalP"/>
    </source>
</evidence>
<feature type="compositionally biased region" description="Basic residues" evidence="9">
    <location>
        <begin position="417"/>
        <end position="431"/>
    </location>
</feature>
<dbReference type="PROSITE" id="PS01013">
    <property type="entry name" value="OSBP"/>
    <property type="match status" value="1"/>
</dbReference>
<evidence type="ECO:0000256" key="4">
    <source>
        <dbReference type="ARBA" id="ARBA00023055"/>
    </source>
</evidence>
<dbReference type="Pfam" id="PF12796">
    <property type="entry name" value="Ank_2"/>
    <property type="match status" value="1"/>
</dbReference>
<dbReference type="PANTHER" id="PTHR10972">
    <property type="entry name" value="OXYSTEROL-BINDING PROTEIN-RELATED"/>
    <property type="match status" value="1"/>
</dbReference>
<dbReference type="CDD" id="cd13292">
    <property type="entry name" value="PH_Osh1p_Osh2p_yeast"/>
    <property type="match status" value="1"/>
</dbReference>
<sequence length="1275" mass="141374">MSTLSASLLRLKLLDALRSGETAKVDTVMAELAATPNTTQTHDVTLLKETVLHYAVQVAPANVLAYLVTNAARFHIDINAQNEDGNTPLHIAAQASRGDVVKYLLALPIINDTVVNIHKQQPVELCRDPNIAQLMQFERAKFVEKSSIQLRQYFSARDFDNLESLLVSNPRASELLDINGGDPDTGNTVLHEFIKKDDVAMCEWILKHGGDPFKRDRRGKLPVDLVTKNDALKRLLKNASRNSSLMDPVINTNNAIKSGNSPSYKGYLRKWTNFASGYKLRYFVLDSFGVLSYYTNQDDTNNACRGSLNLSFAYLHLDSSEKLKFEIIGKNGIRWHLKANHPVETNRWVWTLQNAITIAKDNLKKQRQEAQASSGGATTTTIINSSSSGPNSGSSSSPTTESSFRNSLDEQPVEKKRLLHIPRRSSKHKRSTSASSINSAGSDVEDTNSIRSKNEANVTIQPPPPSNSSTTTATSPNLDKIQENKLLTPSTASVPGSTAASHTSESYVESDLENFDYDSEGDYESELDSDDEDLTKLNGDPSAKSESLSNQVSTLKGSLEVGIFSLLDLFKKVEASNSGDQTNEIYKVASVTLDTIHESFEKFNALVETRVAKVERRLERQLEVNKLWENTIHQLEDEFSKRENKLAEFEGQKKQLKKYFANGNVTQVGPVKSEGLGPGGIIGICQDIPAPEQTVLEEIFDDSDEDDEFFDAFDEEDDDDNDEPEQKLVEEPVEEKPVEAKSIKKEPEPESKKVEPSSTDSVDPKEKIGAVAGGAVAAVTGAAAAAVAGAGAVASGSTGSTDEKKPVESTKADSAPTSSDTDPAPPSYKDSSEETANLTAAQKAKFEAINNEGSFLGYDDPPRTKLSMDEDNRPKVGLWGILKSMIGKDMTKMTLPVSFNECTSLLQRLAEDIEYSHLLDQASQYDDSTLRMVYVAAFGASEYASTINRIAKPFNPLLGETFEYCRPEKKYRLLVEQVSHHPPISACSAESVNWDYYGENAVESQFRGRSFDFKHLGKMFCVVRPANGVINTKGERVDEELYSWKKVNTSVVGIIVGNPTVDNYGKMEVTNHTTGDRIVLDLKQRGWRASSAYQLAGHVVDRKGNTHWAVGGHWNSKIFGKKVTKEPSSDRRDSLIESEGVSTKLSSDPFSGSKFLVWQAAPRPKVPFNLTSFAVTLNDDNKKLVPWLAPTDTRLRPDQRAMEIGKYDLASDEKHRVEEKQRAARKKREMSNTSYKPQWFVKRKHPVTGDTFWEYNGQYWNKRKDHLLQDSGDIF</sequence>
<dbReference type="SUPFAM" id="SSF144000">
    <property type="entry name" value="Oxysterol-binding protein-like"/>
    <property type="match status" value="1"/>
</dbReference>
<evidence type="ECO:0000313" key="12">
    <source>
        <dbReference type="EMBL" id="CAK7901101.1"/>
    </source>
</evidence>
<feature type="compositionally biased region" description="Basic and acidic residues" evidence="9">
    <location>
        <begin position="724"/>
        <end position="755"/>
    </location>
</feature>
<organism evidence="12 13">
    <name type="scientific">[Candida] anglica</name>
    <dbReference type="NCBI Taxonomy" id="148631"/>
    <lineage>
        <taxon>Eukaryota</taxon>
        <taxon>Fungi</taxon>
        <taxon>Dikarya</taxon>
        <taxon>Ascomycota</taxon>
        <taxon>Saccharomycotina</taxon>
        <taxon>Pichiomycetes</taxon>
        <taxon>Debaryomycetaceae</taxon>
        <taxon>Kurtzmaniella</taxon>
    </lineage>
</organism>
<feature type="compositionally biased region" description="Polar residues" evidence="9">
    <location>
        <begin position="447"/>
        <end position="460"/>
    </location>
</feature>
<feature type="compositionally biased region" description="Low complexity" evidence="9">
    <location>
        <begin position="812"/>
        <end position="822"/>
    </location>
</feature>
<dbReference type="Pfam" id="PF00023">
    <property type="entry name" value="Ank"/>
    <property type="match status" value="1"/>
</dbReference>
<dbReference type="InterPro" id="IPR018494">
    <property type="entry name" value="Oxysterol-bd_CS"/>
</dbReference>
<evidence type="ECO:0000256" key="9">
    <source>
        <dbReference type="SAM" id="MobiDB-lite"/>
    </source>
</evidence>
<evidence type="ECO:0000256" key="1">
    <source>
        <dbReference type="ARBA" id="ARBA00008842"/>
    </source>
</evidence>
<dbReference type="InterPro" id="IPR036770">
    <property type="entry name" value="Ankyrin_rpt-contain_sf"/>
</dbReference>
<feature type="region of interest" description="Disordered" evidence="9">
    <location>
        <begin position="367"/>
        <end position="549"/>
    </location>
</feature>
<feature type="domain" description="PH" evidence="11">
    <location>
        <begin position="261"/>
        <end position="357"/>
    </location>
</feature>
<dbReference type="InterPro" id="IPR000648">
    <property type="entry name" value="Oxysterol-bd"/>
</dbReference>
<dbReference type="PANTHER" id="PTHR10972:SF205">
    <property type="entry name" value="OXYSTEROL-BINDING PROTEIN 1"/>
    <property type="match status" value="1"/>
</dbReference>
<feature type="compositionally biased region" description="Low complexity" evidence="9">
    <location>
        <begin position="432"/>
        <end position="442"/>
    </location>
</feature>
<dbReference type="Pfam" id="PF01237">
    <property type="entry name" value="Oxysterol_BP"/>
    <property type="match status" value="1"/>
</dbReference>
<dbReference type="InterPro" id="IPR001849">
    <property type="entry name" value="PH_domain"/>
</dbReference>
<dbReference type="Gene3D" id="2.40.160.120">
    <property type="match status" value="1"/>
</dbReference>
<feature type="compositionally biased region" description="Acidic residues" evidence="9">
    <location>
        <begin position="508"/>
        <end position="533"/>
    </location>
</feature>
<evidence type="ECO:0000256" key="8">
    <source>
        <dbReference type="SAM" id="Coils"/>
    </source>
</evidence>
<reference evidence="12 13" key="1">
    <citation type="submission" date="2024-01" db="EMBL/GenBank/DDBJ databases">
        <authorList>
            <consortium name="Genoscope - CEA"/>
            <person name="William W."/>
        </authorList>
    </citation>
    <scope>NUCLEOTIDE SEQUENCE [LARGE SCALE GENOMIC DNA]</scope>
    <source>
        <strain evidence="12 13">29B2s-10</strain>
    </source>
</reference>
<feature type="compositionally biased region" description="Low complexity" evidence="9">
    <location>
        <begin position="372"/>
        <end position="403"/>
    </location>
</feature>
<evidence type="ECO:0000256" key="7">
    <source>
        <dbReference type="RuleBase" id="RU003844"/>
    </source>
</evidence>
<evidence type="ECO:0000256" key="6">
    <source>
        <dbReference type="PROSITE-ProRule" id="PRU00023"/>
    </source>
</evidence>
<dbReference type="SUPFAM" id="SSF50729">
    <property type="entry name" value="PH domain-like"/>
    <property type="match status" value="1"/>
</dbReference>
<keyword evidence="6" id="KW-0040">ANK repeat</keyword>
<dbReference type="SUPFAM" id="SSF48403">
    <property type="entry name" value="Ankyrin repeat"/>
    <property type="match status" value="1"/>
</dbReference>
<keyword evidence="3" id="KW-0597">Phosphoprotein</keyword>
<dbReference type="Gene3D" id="3.30.70.3490">
    <property type="match status" value="1"/>
</dbReference>
<dbReference type="Pfam" id="PF00169">
    <property type="entry name" value="PH"/>
    <property type="match status" value="1"/>
</dbReference>
<dbReference type="InterPro" id="IPR011993">
    <property type="entry name" value="PH-like_dom_sf"/>
</dbReference>
<protein>
    <submittedName>
        <fullName evidence="12">Oxysterol-binding protein homolog 1</fullName>
    </submittedName>
</protein>
<dbReference type="EMBL" id="OZ004255">
    <property type="protein sequence ID" value="CAK7901101.1"/>
    <property type="molecule type" value="Genomic_DNA"/>
</dbReference>
<feature type="compositionally biased region" description="Low complexity" evidence="9">
    <location>
        <begin position="467"/>
        <end position="477"/>
    </location>
</feature>
<keyword evidence="8" id="KW-0175">Coiled coil</keyword>
<evidence type="ECO:0000256" key="2">
    <source>
        <dbReference type="ARBA" id="ARBA00022448"/>
    </source>
</evidence>
<keyword evidence="4" id="KW-0445">Lipid transport</keyword>
<keyword evidence="2" id="KW-0813">Transport</keyword>
<dbReference type="SMART" id="SM00248">
    <property type="entry name" value="ANK"/>
    <property type="match status" value="3"/>
</dbReference>
<dbReference type="SMART" id="SM00233">
    <property type="entry name" value="PH"/>
    <property type="match status" value="1"/>
</dbReference>
<feature type="repeat" description="ANK" evidence="6">
    <location>
        <begin position="84"/>
        <end position="105"/>
    </location>
</feature>
<feature type="signal peptide" evidence="10">
    <location>
        <begin position="1"/>
        <end position="16"/>
    </location>
</feature>
<dbReference type="InterPro" id="IPR037239">
    <property type="entry name" value="OSBP_sf"/>
</dbReference>
<dbReference type="Gene3D" id="1.25.40.20">
    <property type="entry name" value="Ankyrin repeat-containing domain"/>
    <property type="match status" value="2"/>
</dbReference>
<feature type="compositionally biased region" description="Acidic residues" evidence="9">
    <location>
        <begin position="712"/>
        <end position="723"/>
    </location>
</feature>
<evidence type="ECO:0000259" key="11">
    <source>
        <dbReference type="PROSITE" id="PS50003"/>
    </source>
</evidence>
<comment type="similarity">
    <text evidence="1 7">Belongs to the OSBP family.</text>
</comment>
<feature type="compositionally biased region" description="Polar residues" evidence="9">
    <location>
        <begin position="485"/>
        <end position="507"/>
    </location>
</feature>
<feature type="region of interest" description="Disordered" evidence="9">
    <location>
        <begin position="792"/>
        <end position="837"/>
    </location>
</feature>
<gene>
    <name evidence="12" type="primary">SWH1</name>
    <name evidence="12" type="ORF">CAAN4_C10440</name>
</gene>
<dbReference type="PROSITE" id="PS50003">
    <property type="entry name" value="PH_DOMAIN"/>
    <property type="match status" value="1"/>
</dbReference>
<dbReference type="Proteomes" id="UP001497600">
    <property type="component" value="Chromosome C"/>
</dbReference>
<dbReference type="Gene3D" id="2.30.29.30">
    <property type="entry name" value="Pleckstrin-homology domain (PH domain)/Phosphotyrosine-binding domain (PTB)"/>
    <property type="match status" value="1"/>
</dbReference>
<dbReference type="PROSITE" id="PS50297">
    <property type="entry name" value="ANK_REP_REGION"/>
    <property type="match status" value="1"/>
</dbReference>
<accession>A0ABP0EA14</accession>
<evidence type="ECO:0000256" key="5">
    <source>
        <dbReference type="ARBA" id="ARBA00023121"/>
    </source>
</evidence>
<dbReference type="PROSITE" id="PS50088">
    <property type="entry name" value="ANK_REPEAT"/>
    <property type="match status" value="1"/>
</dbReference>